<dbReference type="AlphaFoldDB" id="A0A1R4H9S6"/>
<proteinExistence type="predicted"/>
<evidence type="ECO:0000313" key="1">
    <source>
        <dbReference type="EMBL" id="SJM93012.1"/>
    </source>
</evidence>
<dbReference type="EMBL" id="FUKJ01000228">
    <property type="protein sequence ID" value="SJM93012.1"/>
    <property type="molecule type" value="Genomic_DNA"/>
</dbReference>
<accession>A0A1R4H9S6</accession>
<name>A0A1R4H9S6_9GAMM</name>
<dbReference type="Proteomes" id="UP000195442">
    <property type="component" value="Unassembled WGS sequence"/>
</dbReference>
<sequence length="375" mass="43950">MHVWFFYKRRVIKAIDKSFEHEINARRINEFREIVEFNLNEKSFQVWSNLSKIKLDDDNGINNLLEADIDEIVDFHFFRATSSSVKGAIEKNLLSRCTKNRVISDIIFKIFPEEPRNVNEVFYCHALSILIKIEEQKINVSCLPSWLTKNPDNIHEAICRLIRLCLNNFQDDIERKIILLAAITYKRIFKILTIILPDIKQLANIQHLITRYSSPEFCLEQLLSCPERNIINNRNGLSIFATSNFVSICSVENKFNQYSARQNLQKLWKLEVDLLDETPNYLQLLKESKSFDEVSPIEAYGVIYDNLGHRCLSLIKDSEKWKSYAFDNHKNEIDFIESSAKNNTQLLADKFFFGDIKIFNRIASGYGFEKYGYLL</sequence>
<evidence type="ECO:0000313" key="2">
    <source>
        <dbReference type="Proteomes" id="UP000195442"/>
    </source>
</evidence>
<gene>
    <name evidence="1" type="ORF">CRENPOLYSF2_3030024</name>
</gene>
<protein>
    <submittedName>
        <fullName evidence="1">Uncharacterized protein</fullName>
    </submittedName>
</protein>
<dbReference type="OrthoDB" id="7068459at2"/>
<keyword evidence="2" id="KW-1185">Reference proteome</keyword>
<reference evidence="2" key="1">
    <citation type="submission" date="2017-02" db="EMBL/GenBank/DDBJ databases">
        <authorList>
            <person name="Daims H."/>
        </authorList>
    </citation>
    <scope>NUCLEOTIDE SEQUENCE [LARGE SCALE GENOMIC DNA]</scope>
</reference>
<organism evidence="1 2">
    <name type="scientific">Crenothrix polyspora</name>
    <dbReference type="NCBI Taxonomy" id="360316"/>
    <lineage>
        <taxon>Bacteria</taxon>
        <taxon>Pseudomonadati</taxon>
        <taxon>Pseudomonadota</taxon>
        <taxon>Gammaproteobacteria</taxon>
        <taxon>Methylococcales</taxon>
        <taxon>Crenotrichaceae</taxon>
        <taxon>Crenothrix</taxon>
    </lineage>
</organism>